<dbReference type="AlphaFoldDB" id="A0A6A4CLG5"/>
<evidence type="ECO:0000313" key="2">
    <source>
        <dbReference type="Proteomes" id="UP000437068"/>
    </source>
</evidence>
<protein>
    <submittedName>
        <fullName evidence="1">Uncharacterized protein</fullName>
    </submittedName>
</protein>
<sequence length="221" mass="24103">MISRMENDSCAVQFSMRVCSSPRCSWCSATNSQTLLEPEPGQETQVEEVLARRVVLATASPFQRALHQRHAWRSPGLVVASTFQRALHQRHVRVSPVDGARVTSRRARRRLPRAAALHVRGRAGCGGGGASTISAALKSTPPTAPTPVKNALNQEVEHTRFEHPELASVYPSTTYDPIPELPYADRALKADPTFTNLLQHATVTHLAPRIGTELLGISCTS</sequence>
<reference evidence="1 2" key="1">
    <citation type="submission" date="2018-08" db="EMBL/GenBank/DDBJ databases">
        <title>Genomic investigation of the strawberry pathogen Phytophthora fragariae indicates pathogenicity is determined by transcriptional variation in three key races.</title>
        <authorList>
            <person name="Adams T.M."/>
            <person name="Armitage A.D."/>
            <person name="Sobczyk M.K."/>
            <person name="Bates H.J."/>
            <person name="Dunwell J.M."/>
            <person name="Nellist C.F."/>
            <person name="Harrison R.J."/>
        </authorList>
    </citation>
    <scope>NUCLEOTIDE SEQUENCE [LARGE SCALE GENOMIC DNA]</scope>
    <source>
        <strain evidence="1 2">A4</strain>
    </source>
</reference>
<name>A0A6A4CLG5_9STRA</name>
<evidence type="ECO:0000313" key="1">
    <source>
        <dbReference type="EMBL" id="KAE9288611.1"/>
    </source>
</evidence>
<accession>A0A6A4CLG5</accession>
<dbReference type="EMBL" id="QXGE01001759">
    <property type="protein sequence ID" value="KAE9288611.1"/>
    <property type="molecule type" value="Genomic_DNA"/>
</dbReference>
<comment type="caution">
    <text evidence="1">The sequence shown here is derived from an EMBL/GenBank/DDBJ whole genome shotgun (WGS) entry which is preliminary data.</text>
</comment>
<dbReference type="Proteomes" id="UP000437068">
    <property type="component" value="Unassembled WGS sequence"/>
</dbReference>
<organism evidence="1 2">
    <name type="scientific">Phytophthora fragariae</name>
    <dbReference type="NCBI Taxonomy" id="53985"/>
    <lineage>
        <taxon>Eukaryota</taxon>
        <taxon>Sar</taxon>
        <taxon>Stramenopiles</taxon>
        <taxon>Oomycota</taxon>
        <taxon>Peronosporomycetes</taxon>
        <taxon>Peronosporales</taxon>
        <taxon>Peronosporaceae</taxon>
        <taxon>Phytophthora</taxon>
    </lineage>
</organism>
<proteinExistence type="predicted"/>
<gene>
    <name evidence="1" type="ORF">PF001_g20433</name>
</gene>